<keyword evidence="5" id="KW-0175">Coiled coil</keyword>
<evidence type="ECO:0000256" key="1">
    <source>
        <dbReference type="ARBA" id="ARBA00010843"/>
    </source>
</evidence>
<dbReference type="Pfam" id="PF13913">
    <property type="entry name" value="zf-C2HC_2"/>
    <property type="match status" value="2"/>
</dbReference>
<evidence type="ECO:0000256" key="7">
    <source>
        <dbReference type="SAM" id="MobiDB-lite"/>
    </source>
</evidence>
<keyword evidence="3 6" id="KW-0863">Zinc-finger</keyword>
<dbReference type="InterPro" id="IPR026104">
    <property type="entry name" value="ZNF_C2HC_dom_1C"/>
</dbReference>
<dbReference type="Proteomes" id="UP000828390">
    <property type="component" value="Unassembled WGS sequence"/>
</dbReference>
<protein>
    <recommendedName>
        <fullName evidence="8">C2HC/C3H-type domain-containing protein</fullName>
    </recommendedName>
</protein>
<dbReference type="OrthoDB" id="10255185at2759"/>
<reference evidence="9" key="1">
    <citation type="journal article" date="2019" name="bioRxiv">
        <title>The Genome of the Zebra Mussel, Dreissena polymorpha: A Resource for Invasive Species Research.</title>
        <authorList>
            <person name="McCartney M.A."/>
            <person name="Auch B."/>
            <person name="Kono T."/>
            <person name="Mallez S."/>
            <person name="Zhang Y."/>
            <person name="Obille A."/>
            <person name="Becker A."/>
            <person name="Abrahante J.E."/>
            <person name="Garbe J."/>
            <person name="Badalamenti J.P."/>
            <person name="Herman A."/>
            <person name="Mangelson H."/>
            <person name="Liachko I."/>
            <person name="Sullivan S."/>
            <person name="Sone E.D."/>
            <person name="Koren S."/>
            <person name="Silverstein K.A.T."/>
            <person name="Beckman K.B."/>
            <person name="Gohl D.M."/>
        </authorList>
    </citation>
    <scope>NUCLEOTIDE SEQUENCE</scope>
    <source>
        <strain evidence="9">Duluth1</strain>
        <tissue evidence="9">Whole animal</tissue>
    </source>
</reference>
<keyword evidence="4" id="KW-0862">Zinc</keyword>
<gene>
    <name evidence="9" type="ORF">DPMN_087496</name>
</gene>
<name>A0A9D4QVJ4_DREPO</name>
<dbReference type="PROSITE" id="PS52027">
    <property type="entry name" value="ZF_C2HC_C3H"/>
    <property type="match status" value="2"/>
</dbReference>
<feature type="compositionally biased region" description="Basic and acidic residues" evidence="7">
    <location>
        <begin position="319"/>
        <end position="373"/>
    </location>
</feature>
<dbReference type="PANTHER" id="PTHR14649">
    <property type="entry name" value="ZINC FINGER C2HC DOMAIN-CONTAINING PROTEIN 1C"/>
    <property type="match status" value="1"/>
</dbReference>
<dbReference type="PANTHER" id="PTHR14649:SF1">
    <property type="entry name" value="ZINC FINGER C2HC DOMAIN-CONTAINING PROTEIN 1C"/>
    <property type="match status" value="1"/>
</dbReference>
<feature type="region of interest" description="Disordered" evidence="7">
    <location>
        <begin position="152"/>
        <end position="298"/>
    </location>
</feature>
<proteinExistence type="inferred from homology"/>
<evidence type="ECO:0000259" key="8">
    <source>
        <dbReference type="PROSITE" id="PS52027"/>
    </source>
</evidence>
<comment type="caution">
    <text evidence="9">The sequence shown here is derived from an EMBL/GenBank/DDBJ whole genome shotgun (WGS) entry which is preliminary data.</text>
</comment>
<dbReference type="Gene3D" id="3.30.160.60">
    <property type="entry name" value="Classic Zinc Finger"/>
    <property type="match status" value="1"/>
</dbReference>
<evidence type="ECO:0000256" key="3">
    <source>
        <dbReference type="ARBA" id="ARBA00022771"/>
    </source>
</evidence>
<dbReference type="GO" id="GO:0008270">
    <property type="term" value="F:zinc ion binding"/>
    <property type="evidence" value="ECO:0007669"/>
    <property type="project" value="UniProtKB-KW"/>
</dbReference>
<comment type="similarity">
    <text evidence="1">Belongs to the ZC2HC1 family.</text>
</comment>
<feature type="domain" description="C2HC/C3H-type" evidence="8">
    <location>
        <begin position="465"/>
        <end position="494"/>
    </location>
</feature>
<accession>A0A9D4QVJ4</accession>
<evidence type="ECO:0000256" key="5">
    <source>
        <dbReference type="ARBA" id="ARBA00023054"/>
    </source>
</evidence>
<feature type="domain" description="C2HC/C3H-type" evidence="8">
    <location>
        <begin position="573"/>
        <end position="602"/>
    </location>
</feature>
<feature type="region of interest" description="Disordered" evidence="7">
    <location>
        <begin position="319"/>
        <end position="447"/>
    </location>
</feature>
<feature type="region of interest" description="Disordered" evidence="7">
    <location>
        <begin position="112"/>
        <end position="132"/>
    </location>
</feature>
<feature type="compositionally biased region" description="Low complexity" evidence="7">
    <location>
        <begin position="238"/>
        <end position="253"/>
    </location>
</feature>
<reference evidence="9" key="2">
    <citation type="submission" date="2020-11" db="EMBL/GenBank/DDBJ databases">
        <authorList>
            <person name="McCartney M.A."/>
            <person name="Auch B."/>
            <person name="Kono T."/>
            <person name="Mallez S."/>
            <person name="Becker A."/>
            <person name="Gohl D.M."/>
            <person name="Silverstein K.A.T."/>
            <person name="Koren S."/>
            <person name="Bechman K.B."/>
            <person name="Herman A."/>
            <person name="Abrahante J.E."/>
            <person name="Garbe J."/>
        </authorList>
    </citation>
    <scope>NUCLEOTIDE SEQUENCE</scope>
    <source>
        <strain evidence="9">Duluth1</strain>
        <tissue evidence="9">Whole animal</tissue>
    </source>
</reference>
<evidence type="ECO:0000313" key="9">
    <source>
        <dbReference type="EMBL" id="KAH3845221.1"/>
    </source>
</evidence>
<evidence type="ECO:0000256" key="2">
    <source>
        <dbReference type="ARBA" id="ARBA00022723"/>
    </source>
</evidence>
<evidence type="ECO:0000313" key="10">
    <source>
        <dbReference type="Proteomes" id="UP000828390"/>
    </source>
</evidence>
<dbReference type="EMBL" id="JAIWYP010000003">
    <property type="protein sequence ID" value="KAH3845221.1"/>
    <property type="molecule type" value="Genomic_DNA"/>
</dbReference>
<feature type="compositionally biased region" description="Acidic residues" evidence="7">
    <location>
        <begin position="268"/>
        <end position="279"/>
    </location>
</feature>
<feature type="region of interest" description="Disordered" evidence="7">
    <location>
        <begin position="1"/>
        <end position="38"/>
    </location>
</feature>
<dbReference type="InterPro" id="IPR049899">
    <property type="entry name" value="Znf_C2HC_C3H"/>
</dbReference>
<feature type="compositionally biased region" description="Basic and acidic residues" evidence="7">
    <location>
        <begin position="391"/>
        <end position="404"/>
    </location>
</feature>
<sequence>MDRNGVMQGGSRIPRFAGAGGTMASTNYRTEPLPDIGQKPSRLQMMQQEIQKNILKEKENKIINMYEENQQKALQKVNSGRGHVRDFFEQRRKMGPTDNLSPTMEQLYQQKKSESQVSGFSNSSGRVNNRFGYGTNTQQKLSAGRDRSNLLAPIQKNGGQNADGNPFGKKPQIVRPRTYTGKGMPPQNKENVHVVSHFTPKSAPAGEMFNHSQNNYEDETPPPNPQQLARLQQKRKMLQQQQQGNKNVGPQKQLMKNNRHGRNQFEYEPSDEEDDEGFDDNSTNSGDDELKRKQQELLAQIEAQQRELDRLRNERMQAEIEERKEEERRRKVDDERRKQQAEDLARRRREDEEERMREQFDDEKRLKIEEEKQRMKKTGPPLSRMTNKSVIEARHQDSYSHREDYEENTPTPPPHPKPANTRKSVPQKRAQPQKNSPSPPPLPKSDVSLYDNAIALEGAFENVGHLKACYNCGRSFAADRLEKHEQACKNITKKRKVMDSSKLRTRGTELEQYVAKASKSKASEKSGKKKGNWRSQHASFIEAIRYAKKCSQIEKEGGKLSDLPPPPVSENPDYVQCPYCTRKFNSTAAERHIPHCKNSRAKPPPKR</sequence>
<evidence type="ECO:0000256" key="6">
    <source>
        <dbReference type="PROSITE-ProRule" id="PRU01371"/>
    </source>
</evidence>
<keyword evidence="2" id="KW-0479">Metal-binding</keyword>
<organism evidence="9 10">
    <name type="scientific">Dreissena polymorpha</name>
    <name type="common">Zebra mussel</name>
    <name type="synonym">Mytilus polymorpha</name>
    <dbReference type="NCBI Taxonomy" id="45954"/>
    <lineage>
        <taxon>Eukaryota</taxon>
        <taxon>Metazoa</taxon>
        <taxon>Spiralia</taxon>
        <taxon>Lophotrochozoa</taxon>
        <taxon>Mollusca</taxon>
        <taxon>Bivalvia</taxon>
        <taxon>Autobranchia</taxon>
        <taxon>Heteroconchia</taxon>
        <taxon>Euheterodonta</taxon>
        <taxon>Imparidentia</taxon>
        <taxon>Neoheterodontei</taxon>
        <taxon>Myida</taxon>
        <taxon>Dreissenoidea</taxon>
        <taxon>Dreissenidae</taxon>
        <taxon>Dreissena</taxon>
    </lineage>
</organism>
<evidence type="ECO:0000256" key="4">
    <source>
        <dbReference type="ARBA" id="ARBA00022833"/>
    </source>
</evidence>
<keyword evidence="10" id="KW-1185">Reference proteome</keyword>
<feature type="compositionally biased region" description="Polar residues" evidence="7">
    <location>
        <begin position="112"/>
        <end position="127"/>
    </location>
</feature>
<dbReference type="AlphaFoldDB" id="A0A9D4QVJ4"/>